<sequence length="328" mass="35649">MRVNRGQIMSKKTLIASVAVATLVGAASAAESSDYPPASDPGTCYARVLIPEQINVQTEQVVDRPESTEIKLVPATYETVTEQVLVKEETKNIRVIPATYETVTEQVLVAPERIETTVVPAEYETYTEQVLIREAYTTWKPGNGLYGRATDASASSNGVSTGELLCRVEVPAEYETVTRTRLLSPERTETRTIPATYETVTKEVVVEEAQVVEEIVPAVYNTVTVEKLVTPASEETLVVPATYKTIDKRVVSGGGALEWREVLCDTNATSSKIRSVQQALSDAGYSNPVDGEFGPATLTAMESYQRSNNLPVGYLTISTVESLGLTKN</sequence>
<evidence type="ECO:0000259" key="2">
    <source>
        <dbReference type="Pfam" id="PF01471"/>
    </source>
</evidence>
<accession>A0A7S0W270</accession>
<reference evidence="3" key="1">
    <citation type="submission" date="2021-01" db="EMBL/GenBank/DDBJ databases">
        <authorList>
            <person name="Corre E."/>
            <person name="Pelletier E."/>
            <person name="Niang G."/>
            <person name="Scheremetjew M."/>
            <person name="Finn R."/>
            <person name="Kale V."/>
            <person name="Holt S."/>
            <person name="Cochrane G."/>
            <person name="Meng A."/>
            <person name="Brown T."/>
            <person name="Cohen L."/>
        </authorList>
    </citation>
    <scope>NUCLEOTIDE SEQUENCE</scope>
    <source>
        <strain evidence="3">CCMP443</strain>
    </source>
</reference>
<dbReference type="Gene3D" id="1.10.101.10">
    <property type="entry name" value="PGBD-like superfamily/PGBD"/>
    <property type="match status" value="1"/>
</dbReference>
<dbReference type="InterPro" id="IPR002477">
    <property type="entry name" value="Peptidoglycan-bd-like"/>
</dbReference>
<dbReference type="AlphaFoldDB" id="A0A7S0W270"/>
<dbReference type="InterPro" id="IPR036366">
    <property type="entry name" value="PGBDSf"/>
</dbReference>
<dbReference type="InterPro" id="IPR036365">
    <property type="entry name" value="PGBD-like_sf"/>
</dbReference>
<gene>
    <name evidence="3" type="ORF">HTEP1355_LOCUS17558</name>
</gene>
<keyword evidence="1" id="KW-0732">Signal</keyword>
<dbReference type="EMBL" id="HBFN01030388">
    <property type="protein sequence ID" value="CAD8803880.1"/>
    <property type="molecule type" value="Transcribed_RNA"/>
</dbReference>
<protein>
    <recommendedName>
        <fullName evidence="2">Peptidoglycan binding-like domain-containing protein</fullName>
    </recommendedName>
</protein>
<proteinExistence type="predicted"/>
<feature type="signal peptide" evidence="1">
    <location>
        <begin position="1"/>
        <end position="29"/>
    </location>
</feature>
<feature type="chain" id="PRO_5030638674" description="Peptidoglycan binding-like domain-containing protein" evidence="1">
    <location>
        <begin position="30"/>
        <end position="328"/>
    </location>
</feature>
<evidence type="ECO:0000313" key="3">
    <source>
        <dbReference type="EMBL" id="CAD8803880.1"/>
    </source>
</evidence>
<dbReference type="Pfam" id="PF01471">
    <property type="entry name" value="PG_binding_1"/>
    <property type="match status" value="1"/>
</dbReference>
<evidence type="ECO:0000256" key="1">
    <source>
        <dbReference type="SAM" id="SignalP"/>
    </source>
</evidence>
<name>A0A7S0W270_9CRYP</name>
<organism evidence="3">
    <name type="scientific">Hemiselmis tepida</name>
    <dbReference type="NCBI Taxonomy" id="464990"/>
    <lineage>
        <taxon>Eukaryota</taxon>
        <taxon>Cryptophyceae</taxon>
        <taxon>Cryptomonadales</taxon>
        <taxon>Hemiselmidaceae</taxon>
        <taxon>Hemiselmis</taxon>
    </lineage>
</organism>
<dbReference type="SUPFAM" id="SSF47090">
    <property type="entry name" value="PGBD-like"/>
    <property type="match status" value="1"/>
</dbReference>
<feature type="domain" description="Peptidoglycan binding-like" evidence="2">
    <location>
        <begin position="270"/>
        <end position="323"/>
    </location>
</feature>